<keyword evidence="2" id="KW-1185">Reference proteome</keyword>
<gene>
    <name evidence="1" type="ORF">OG835_25850</name>
</gene>
<proteinExistence type="predicted"/>
<sequence>MSTEPDEDERRIAQQLRQRIDGPTADQAEAGDPDDDAPPPPNYAPDVDPTEDDWVDKAVAQSRGRVVIPTRVIPSGTPLPDRAPEPDEAPPWRPAPAPASSPPAVPPPLPPHGWYGPGPYAPPPPPDPGPIEVYVTVLPAPLPPEPTRRERLTAWLRTVATPLQATAGLVLAVAPILPRGYSCAGTWYSTVGQAREFGTGWGYAIGGGALLLAGFALVRKSEQRPAGRGSSFVRVWALAVTAVGVLGAIHPYDPVTWITGVHL</sequence>
<evidence type="ECO:0000313" key="1">
    <source>
        <dbReference type="EMBL" id="WSC00081.1"/>
    </source>
</evidence>
<organism evidence="1 2">
    <name type="scientific">Streptomyces scopuliridis</name>
    <dbReference type="NCBI Taxonomy" id="452529"/>
    <lineage>
        <taxon>Bacteria</taxon>
        <taxon>Bacillati</taxon>
        <taxon>Actinomycetota</taxon>
        <taxon>Actinomycetes</taxon>
        <taxon>Kitasatosporales</taxon>
        <taxon>Streptomycetaceae</taxon>
        <taxon>Streptomyces</taxon>
    </lineage>
</organism>
<dbReference type="EMBL" id="CP109109">
    <property type="protein sequence ID" value="WSC00081.1"/>
    <property type="molecule type" value="Genomic_DNA"/>
</dbReference>
<accession>A0ACD4ZPH6</accession>
<name>A0ACD4ZPH6_9ACTN</name>
<protein>
    <submittedName>
        <fullName evidence="1">Uncharacterized protein</fullName>
    </submittedName>
</protein>
<reference evidence="1" key="1">
    <citation type="submission" date="2022-10" db="EMBL/GenBank/DDBJ databases">
        <title>The complete genomes of actinobacterial strains from the NBC collection.</title>
        <authorList>
            <person name="Joergensen T.S."/>
            <person name="Alvarez Arevalo M."/>
            <person name="Sterndorff E.B."/>
            <person name="Faurdal D."/>
            <person name="Vuksanovic O."/>
            <person name="Mourched A.-S."/>
            <person name="Charusanti P."/>
            <person name="Shaw S."/>
            <person name="Blin K."/>
            <person name="Weber T."/>
        </authorList>
    </citation>
    <scope>NUCLEOTIDE SEQUENCE</scope>
    <source>
        <strain evidence="1">NBC 01771</strain>
    </source>
</reference>
<dbReference type="Proteomes" id="UP001348369">
    <property type="component" value="Chromosome"/>
</dbReference>
<evidence type="ECO:0000313" key="2">
    <source>
        <dbReference type="Proteomes" id="UP001348369"/>
    </source>
</evidence>